<name>A0A0N4UBR1_DRAME</name>
<organism evidence="1 2">
    <name type="scientific">Dracunculus medinensis</name>
    <name type="common">Guinea worm</name>
    <dbReference type="NCBI Taxonomy" id="318479"/>
    <lineage>
        <taxon>Eukaryota</taxon>
        <taxon>Metazoa</taxon>
        <taxon>Ecdysozoa</taxon>
        <taxon>Nematoda</taxon>
        <taxon>Chromadorea</taxon>
        <taxon>Rhabditida</taxon>
        <taxon>Spirurina</taxon>
        <taxon>Dracunculoidea</taxon>
        <taxon>Dracunculidae</taxon>
        <taxon>Dracunculus</taxon>
    </lineage>
</organism>
<evidence type="ECO:0000313" key="2">
    <source>
        <dbReference type="WBParaSite" id="DME_0000466101-mRNA-1"/>
    </source>
</evidence>
<accession>A0A0N4UBR1</accession>
<proteinExistence type="predicted"/>
<evidence type="ECO:0000313" key="1">
    <source>
        <dbReference type="Proteomes" id="UP000038040"/>
    </source>
</evidence>
<dbReference type="Proteomes" id="UP000038040">
    <property type="component" value="Unplaced"/>
</dbReference>
<reference evidence="2" key="1">
    <citation type="submission" date="2017-02" db="UniProtKB">
        <authorList>
            <consortium name="WormBaseParasite"/>
        </authorList>
    </citation>
    <scope>IDENTIFICATION</scope>
</reference>
<dbReference type="AlphaFoldDB" id="A0A0N4UBR1"/>
<protein>
    <submittedName>
        <fullName evidence="2">39S ribosomal protein L22, mitochondrial</fullName>
    </submittedName>
</protein>
<dbReference type="WBParaSite" id="DME_0000466101-mRNA-1">
    <property type="protein sequence ID" value="DME_0000466101-mRNA-1"/>
    <property type="gene ID" value="DME_0000466101"/>
</dbReference>
<sequence>LIIFNFKRKFFLSLGFLQLKLPNSYYIIVKYYSYNVLVRLWKGPEHPVNRFRWRIMEYRGELSDEMIRKKRVTQNFYPALQNYLKEYRDKSFAKYLNP</sequence>